<dbReference type="InterPro" id="IPR036291">
    <property type="entry name" value="NAD(P)-bd_dom_sf"/>
</dbReference>
<dbReference type="HAMAP" id="MF_01671">
    <property type="entry name" value="IolG"/>
    <property type="match status" value="1"/>
</dbReference>
<protein>
    <recommendedName>
        <fullName evidence="4">Inositol 2-dehydrogenase/D-chiro-inositol 3-dehydrogenase</fullName>
        <ecNumber evidence="4">1.1.1.18</ecNumber>
        <ecNumber evidence="4">1.1.1.369</ecNumber>
    </recommendedName>
    <alternativeName>
        <fullName evidence="4">Myo-inositol 2-dehydrogenase/D-chiro-inositol 3-dehydrogenase</fullName>
        <shortName evidence="4">MI 2-dehydrogenase/DCI 3-dehydrogenase</shortName>
    </alternativeName>
</protein>
<dbReference type="InterPro" id="IPR050424">
    <property type="entry name" value="Gfo-Idh-MocA_inositol_DH"/>
</dbReference>
<dbReference type="InterPro" id="IPR023794">
    <property type="entry name" value="MI/DCI_dehydrogenase"/>
</dbReference>
<keyword evidence="8" id="KW-1185">Reference proteome</keyword>
<dbReference type="PANTHER" id="PTHR43593">
    <property type="match status" value="1"/>
</dbReference>
<evidence type="ECO:0000256" key="4">
    <source>
        <dbReference type="HAMAP-Rule" id="MF_01671"/>
    </source>
</evidence>
<evidence type="ECO:0000256" key="3">
    <source>
        <dbReference type="ARBA" id="ARBA00023027"/>
    </source>
</evidence>
<comment type="function">
    <text evidence="4">Involved in the oxidation of myo-inositol (MI) and D-chiro-inositol (DCI) to 2-keto-myo-inositol (2KMI or 2-inosose) and 1-keto-D-chiro-inositol (1KDCI), respectively.</text>
</comment>
<reference evidence="7" key="1">
    <citation type="submission" date="2020-09" db="EMBL/GenBank/DDBJ databases">
        <title>A novel bacterium of genus Bacillus, isolated from South China Sea.</title>
        <authorList>
            <person name="Huang H."/>
            <person name="Mo K."/>
            <person name="Hu Y."/>
        </authorList>
    </citation>
    <scope>NUCLEOTIDE SEQUENCE</scope>
    <source>
        <strain evidence="7">IB182487</strain>
    </source>
</reference>
<dbReference type="EC" id="1.1.1.369" evidence="4"/>
<dbReference type="RefSeq" id="WP_191158713.1">
    <property type="nucleotide sequence ID" value="NZ_JACXAI010000015.1"/>
</dbReference>
<comment type="subunit">
    <text evidence="4">Homotetramer.</text>
</comment>
<evidence type="ECO:0000256" key="2">
    <source>
        <dbReference type="ARBA" id="ARBA00023002"/>
    </source>
</evidence>
<comment type="pathway">
    <text evidence="4">Polyol metabolism; myo-inositol degradation into acetyl-CoA; acetyl-CoA from myo-inositol: step 1/7.</text>
</comment>
<dbReference type="GO" id="GO:0000166">
    <property type="term" value="F:nucleotide binding"/>
    <property type="evidence" value="ECO:0007669"/>
    <property type="project" value="InterPro"/>
</dbReference>
<dbReference type="EC" id="1.1.1.18" evidence="4"/>
<comment type="catalytic activity">
    <reaction evidence="4">
        <text>1D-chiro-inositol + NAD(+) = scyllo-inosine + NADH + H(+)</text>
        <dbReference type="Rhea" id="RHEA:25832"/>
        <dbReference type="ChEBI" id="CHEBI:15378"/>
        <dbReference type="ChEBI" id="CHEBI:27372"/>
        <dbReference type="ChEBI" id="CHEBI:50920"/>
        <dbReference type="ChEBI" id="CHEBI:57540"/>
        <dbReference type="ChEBI" id="CHEBI:57945"/>
        <dbReference type="EC" id="1.1.1.369"/>
    </reaction>
</comment>
<proteinExistence type="inferred from homology"/>
<evidence type="ECO:0000256" key="1">
    <source>
        <dbReference type="ARBA" id="ARBA00010928"/>
    </source>
</evidence>
<dbReference type="GO" id="GO:0019310">
    <property type="term" value="P:inositol catabolic process"/>
    <property type="evidence" value="ECO:0007669"/>
    <property type="project" value="UniProtKB-UniRule"/>
</dbReference>
<dbReference type="Gene3D" id="3.30.360.10">
    <property type="entry name" value="Dihydrodipicolinate Reductase, domain 2"/>
    <property type="match status" value="1"/>
</dbReference>
<evidence type="ECO:0000313" key="7">
    <source>
        <dbReference type="EMBL" id="MBD1381122.1"/>
    </source>
</evidence>
<dbReference type="SUPFAM" id="SSF51735">
    <property type="entry name" value="NAD(P)-binding Rossmann-fold domains"/>
    <property type="match status" value="1"/>
</dbReference>
<comment type="catalytic activity">
    <reaction evidence="4">
        <text>myo-inositol + NAD(+) = scyllo-inosose + NADH + H(+)</text>
        <dbReference type="Rhea" id="RHEA:16949"/>
        <dbReference type="ChEBI" id="CHEBI:15378"/>
        <dbReference type="ChEBI" id="CHEBI:17268"/>
        <dbReference type="ChEBI" id="CHEBI:17811"/>
        <dbReference type="ChEBI" id="CHEBI:57540"/>
        <dbReference type="ChEBI" id="CHEBI:57945"/>
        <dbReference type="EC" id="1.1.1.18"/>
    </reaction>
</comment>
<dbReference type="Gene3D" id="3.40.50.720">
    <property type="entry name" value="NAD(P)-binding Rossmann-like Domain"/>
    <property type="match status" value="1"/>
</dbReference>
<name>A0A926RYE9_9BACI</name>
<keyword evidence="2 4" id="KW-0560">Oxidoreductase</keyword>
<organism evidence="7 8">
    <name type="scientific">Metabacillus arenae</name>
    <dbReference type="NCBI Taxonomy" id="2771434"/>
    <lineage>
        <taxon>Bacteria</taxon>
        <taxon>Bacillati</taxon>
        <taxon>Bacillota</taxon>
        <taxon>Bacilli</taxon>
        <taxon>Bacillales</taxon>
        <taxon>Bacillaceae</taxon>
        <taxon>Metabacillus</taxon>
    </lineage>
</organism>
<dbReference type="EMBL" id="JACXAI010000015">
    <property type="protein sequence ID" value="MBD1381122.1"/>
    <property type="molecule type" value="Genomic_DNA"/>
</dbReference>
<dbReference type="AlphaFoldDB" id="A0A926RYE9"/>
<feature type="domain" description="Gfo/Idh/MocA-like oxidoreductase N-terminal" evidence="5">
    <location>
        <begin position="3"/>
        <end position="125"/>
    </location>
</feature>
<evidence type="ECO:0000259" key="6">
    <source>
        <dbReference type="Pfam" id="PF02894"/>
    </source>
</evidence>
<dbReference type="InterPro" id="IPR000683">
    <property type="entry name" value="Gfo/Idh/MocA-like_OxRdtase_N"/>
</dbReference>
<dbReference type="PANTHER" id="PTHR43593:SF1">
    <property type="entry name" value="INOSITOL 2-DEHYDROGENASE"/>
    <property type="match status" value="1"/>
</dbReference>
<dbReference type="Pfam" id="PF02894">
    <property type="entry name" value="GFO_IDH_MocA_C"/>
    <property type="match status" value="1"/>
</dbReference>
<dbReference type="InterPro" id="IPR004104">
    <property type="entry name" value="Gfo/Idh/MocA-like_OxRdtase_C"/>
</dbReference>
<gene>
    <name evidence="4" type="primary">iolG</name>
    <name evidence="7" type="ORF">IC621_12855</name>
</gene>
<dbReference type="Pfam" id="PF01408">
    <property type="entry name" value="GFO_IDH_MocA"/>
    <property type="match status" value="1"/>
</dbReference>
<dbReference type="SUPFAM" id="SSF55347">
    <property type="entry name" value="Glyceraldehyde-3-phosphate dehydrogenase-like, C-terminal domain"/>
    <property type="match status" value="1"/>
</dbReference>
<evidence type="ECO:0000313" key="8">
    <source>
        <dbReference type="Proteomes" id="UP000626844"/>
    </source>
</evidence>
<dbReference type="GO" id="GO:0050112">
    <property type="term" value="F:inositol 2-dehydrogenase (NAD+) activity"/>
    <property type="evidence" value="ECO:0007669"/>
    <property type="project" value="UniProtKB-UniRule"/>
</dbReference>
<keyword evidence="3 4" id="KW-0520">NAD</keyword>
<accession>A0A926RYE9</accession>
<dbReference type="Proteomes" id="UP000626844">
    <property type="component" value="Unassembled WGS sequence"/>
</dbReference>
<comment type="caution">
    <text evidence="7">The sequence shown here is derived from an EMBL/GenBank/DDBJ whole genome shotgun (WGS) entry which is preliminary data.</text>
</comment>
<evidence type="ECO:0000259" key="5">
    <source>
        <dbReference type="Pfam" id="PF01408"/>
    </source>
</evidence>
<feature type="domain" description="Gfo/Idh/MocA-like oxidoreductase C-terminal" evidence="6">
    <location>
        <begin position="137"/>
        <end position="323"/>
    </location>
</feature>
<comment type="similarity">
    <text evidence="1 4">Belongs to the Gfo/Idh/MocA family.</text>
</comment>
<sequence>MTLKFGVVGTGAIGKEHIKRITSSLCGGEIVAVTDVNQLAAEQVVEQFGLNAVVYPDDKSLVAAENVDAVLVTSWGPAHEQSVLAAIEAGKYVFCEKPLATTAEGCMKIVEAEMKHGKRLVQVGFMRRYDSGYVQLKEAIDTHTIGEPLMIRCAHRNAKVDANYTTEMAISDTLVHEIDVLHWLVGDDYKSVQVVFPKRTKHALDHLQDPQIIMMETNSGITIHVEVFVNCQYGYDIQCEVIGEEGVANLPEVPSVITRKNATLGASILTDWKQRFMDAYDKELQDFMDSIKTTGEPNGPTSWDGYIVAVTSDACLKAQQTGNKESVTLGEKPAFYKNEKEISKTV</sequence>